<accession>A0ACC2G0R0</accession>
<evidence type="ECO:0000313" key="1">
    <source>
        <dbReference type="EMBL" id="KAJ7997183.1"/>
    </source>
</evidence>
<dbReference type="EMBL" id="CM055746">
    <property type="protein sequence ID" value="KAJ7997183.1"/>
    <property type="molecule type" value="Genomic_DNA"/>
</dbReference>
<name>A0ACC2G0R0_DALPE</name>
<reference evidence="1" key="1">
    <citation type="submission" date="2021-05" db="EMBL/GenBank/DDBJ databases">
        <authorList>
            <person name="Pan Q."/>
            <person name="Jouanno E."/>
            <person name="Zahm M."/>
            <person name="Klopp C."/>
            <person name="Cabau C."/>
            <person name="Louis A."/>
            <person name="Berthelot C."/>
            <person name="Parey E."/>
            <person name="Roest Crollius H."/>
            <person name="Montfort J."/>
            <person name="Robinson-Rechavi M."/>
            <person name="Bouchez O."/>
            <person name="Lampietro C."/>
            <person name="Lopez Roques C."/>
            <person name="Donnadieu C."/>
            <person name="Postlethwait J."/>
            <person name="Bobe J."/>
            <person name="Dillon D."/>
            <person name="Chandos A."/>
            <person name="von Hippel F."/>
            <person name="Guiguen Y."/>
        </authorList>
    </citation>
    <scope>NUCLEOTIDE SEQUENCE</scope>
    <source>
        <strain evidence="1">YG-Jan2019</strain>
    </source>
</reference>
<protein>
    <submittedName>
        <fullName evidence="1">Uncharacterized protein</fullName>
    </submittedName>
</protein>
<proteinExistence type="predicted"/>
<comment type="caution">
    <text evidence="1">The sequence shown here is derived from an EMBL/GenBank/DDBJ whole genome shotgun (WGS) entry which is preliminary data.</text>
</comment>
<gene>
    <name evidence="1" type="ORF">DPEC_G00226310</name>
</gene>
<organism evidence="1 2">
    <name type="scientific">Dallia pectoralis</name>
    <name type="common">Alaska blackfish</name>
    <dbReference type="NCBI Taxonomy" id="75939"/>
    <lineage>
        <taxon>Eukaryota</taxon>
        <taxon>Metazoa</taxon>
        <taxon>Chordata</taxon>
        <taxon>Craniata</taxon>
        <taxon>Vertebrata</taxon>
        <taxon>Euteleostomi</taxon>
        <taxon>Actinopterygii</taxon>
        <taxon>Neopterygii</taxon>
        <taxon>Teleostei</taxon>
        <taxon>Protacanthopterygii</taxon>
        <taxon>Esociformes</taxon>
        <taxon>Umbridae</taxon>
        <taxon>Dallia</taxon>
    </lineage>
</organism>
<dbReference type="Proteomes" id="UP001157502">
    <property type="component" value="Chromosome 19"/>
</dbReference>
<evidence type="ECO:0000313" key="2">
    <source>
        <dbReference type="Proteomes" id="UP001157502"/>
    </source>
</evidence>
<keyword evidence="2" id="KW-1185">Reference proteome</keyword>
<sequence>MRSLPDARTPSDRGKNKLEALLLLGDAFVEDIQKHNTELQTQKVEVTGKSKVTWWKRACDGQRVTTEEKRLICCCYRFSMC</sequence>